<keyword evidence="1" id="KW-0732">Signal</keyword>
<evidence type="ECO:0000256" key="1">
    <source>
        <dbReference type="SAM" id="SignalP"/>
    </source>
</evidence>
<evidence type="ECO:0000259" key="2">
    <source>
        <dbReference type="Pfam" id="PF03572"/>
    </source>
</evidence>
<reference evidence="3" key="1">
    <citation type="journal article" date="2021" name="PeerJ">
        <title>Extensive microbial diversity within the chicken gut microbiome revealed by metagenomics and culture.</title>
        <authorList>
            <person name="Gilroy R."/>
            <person name="Ravi A."/>
            <person name="Getino M."/>
            <person name="Pursley I."/>
            <person name="Horton D.L."/>
            <person name="Alikhan N.F."/>
            <person name="Baker D."/>
            <person name="Gharbi K."/>
            <person name="Hall N."/>
            <person name="Watson M."/>
            <person name="Adriaenssens E.M."/>
            <person name="Foster-Nyarko E."/>
            <person name="Jarju S."/>
            <person name="Secka A."/>
            <person name="Antonio M."/>
            <person name="Oren A."/>
            <person name="Chaudhuri R.R."/>
            <person name="La Ragione R."/>
            <person name="Hildebrand F."/>
            <person name="Pallen M.J."/>
        </authorList>
    </citation>
    <scope>NUCLEOTIDE SEQUENCE</scope>
    <source>
        <strain evidence="3">ChiHjej9B8-13557</strain>
    </source>
</reference>
<dbReference type="AlphaFoldDB" id="A0A9D2S7R9"/>
<feature type="signal peptide" evidence="1">
    <location>
        <begin position="1"/>
        <end position="27"/>
    </location>
</feature>
<accession>A0A9D2S7R9</accession>
<dbReference type="InterPro" id="IPR005151">
    <property type="entry name" value="Tail-specific_protease"/>
</dbReference>
<dbReference type="InterPro" id="IPR029045">
    <property type="entry name" value="ClpP/crotonase-like_dom_sf"/>
</dbReference>
<name>A0A9D2S7R9_9FIRM</name>
<evidence type="ECO:0000313" key="3">
    <source>
        <dbReference type="EMBL" id="HJB59802.1"/>
    </source>
</evidence>
<feature type="domain" description="Tail specific protease" evidence="2">
    <location>
        <begin position="285"/>
        <end position="446"/>
    </location>
</feature>
<feature type="chain" id="PRO_5038868393" description="Tail specific protease domain-containing protein" evidence="1">
    <location>
        <begin position="28"/>
        <end position="474"/>
    </location>
</feature>
<dbReference type="Gene3D" id="3.90.226.10">
    <property type="entry name" value="2-enoyl-CoA Hydratase, Chain A, domain 1"/>
    <property type="match status" value="1"/>
</dbReference>
<reference evidence="3" key="2">
    <citation type="submission" date="2021-04" db="EMBL/GenBank/DDBJ databases">
        <authorList>
            <person name="Gilroy R."/>
        </authorList>
    </citation>
    <scope>NUCLEOTIDE SEQUENCE</scope>
    <source>
        <strain evidence="3">ChiHjej9B8-13557</strain>
    </source>
</reference>
<evidence type="ECO:0000313" key="4">
    <source>
        <dbReference type="Proteomes" id="UP000824211"/>
    </source>
</evidence>
<dbReference type="Proteomes" id="UP000824211">
    <property type="component" value="Unassembled WGS sequence"/>
</dbReference>
<comment type="caution">
    <text evidence="3">The sequence shown here is derived from an EMBL/GenBank/DDBJ whole genome shotgun (WGS) entry which is preliminary data.</text>
</comment>
<organism evidence="3 4">
    <name type="scientific">Candidatus Faecalibacterium faecipullorum</name>
    <dbReference type="NCBI Taxonomy" id="2838578"/>
    <lineage>
        <taxon>Bacteria</taxon>
        <taxon>Bacillati</taxon>
        <taxon>Bacillota</taxon>
        <taxon>Clostridia</taxon>
        <taxon>Eubacteriales</taxon>
        <taxon>Oscillospiraceae</taxon>
        <taxon>Faecalibacterium</taxon>
    </lineage>
</organism>
<dbReference type="Pfam" id="PF03572">
    <property type="entry name" value="Peptidase_S41"/>
    <property type="match status" value="1"/>
</dbReference>
<sequence length="474" mass="52226">MKAFASCCALALAACLLAACAILPGTAQPTWEELLAEVNAEHQSIRRGEIDPTPYLRTSITEEEGLKVWDYVRAQGEDFDPDRQLTRAEAEEDVAWLFDALYYSYAFYDYLGGPAVFDAAESAVLQELEGKDSLTARELQDLLIGHLGFIKDGHFNINGVQTACRKAPFFFRQVAFVKTEDGWRTVGGRTVESVDGHEDLDELFKRSISRQGDLVYYPVLLEDVAFDMQSEFQQHACSEKLTVRYADGSSQTLTAEPWSVYVSDLPDGERTELRQSDGVPVFQFNNFVSTWRRALMDGANALADAPAGILDLRSNTGGMEDMADSWLLRYSGQTVPSNGLRSFVINGQTAGLAGYTVPDGWVENDRVLIVLTGKRTASCAEIFLERTANLENVLVIGENTSGAMMSNACRMQLPRSGCQVTMTVDSVHQPSADSRYEELRGYEPDIWVPAAEAEELAVKLMENLGASAAPQGQP</sequence>
<gene>
    <name evidence="3" type="ORF">H9771_09155</name>
</gene>
<proteinExistence type="predicted"/>
<dbReference type="SUPFAM" id="SSF52096">
    <property type="entry name" value="ClpP/crotonase"/>
    <property type="match status" value="1"/>
</dbReference>
<dbReference type="GO" id="GO:0006508">
    <property type="term" value="P:proteolysis"/>
    <property type="evidence" value="ECO:0007669"/>
    <property type="project" value="InterPro"/>
</dbReference>
<dbReference type="EMBL" id="DWXX01000173">
    <property type="protein sequence ID" value="HJB59802.1"/>
    <property type="molecule type" value="Genomic_DNA"/>
</dbReference>
<dbReference type="GO" id="GO:0008236">
    <property type="term" value="F:serine-type peptidase activity"/>
    <property type="evidence" value="ECO:0007669"/>
    <property type="project" value="InterPro"/>
</dbReference>
<dbReference type="PROSITE" id="PS51257">
    <property type="entry name" value="PROKAR_LIPOPROTEIN"/>
    <property type="match status" value="1"/>
</dbReference>
<protein>
    <recommendedName>
        <fullName evidence="2">Tail specific protease domain-containing protein</fullName>
    </recommendedName>
</protein>